<comment type="caution">
    <text evidence="3">The sequence shown here is derived from an EMBL/GenBank/DDBJ whole genome shotgun (WGS) entry which is preliminary data.</text>
</comment>
<feature type="region of interest" description="Disordered" evidence="2">
    <location>
        <begin position="314"/>
        <end position="360"/>
    </location>
</feature>
<accession>A0A828QU53</accession>
<dbReference type="Proteomes" id="UP000005813">
    <property type="component" value="Unassembled WGS sequence"/>
</dbReference>
<feature type="coiled-coil region" evidence="1">
    <location>
        <begin position="546"/>
        <end position="577"/>
    </location>
</feature>
<organism evidence="3 4">
    <name type="scientific">Campylobacter upsaliensis JV21</name>
    <dbReference type="NCBI Taxonomy" id="888826"/>
    <lineage>
        <taxon>Bacteria</taxon>
        <taxon>Pseudomonadati</taxon>
        <taxon>Campylobacterota</taxon>
        <taxon>Epsilonproteobacteria</taxon>
        <taxon>Campylobacterales</taxon>
        <taxon>Campylobacteraceae</taxon>
        <taxon>Campylobacter</taxon>
    </lineage>
</organism>
<name>A0A828QU53_CAMUP</name>
<dbReference type="EMBL" id="AEPU01000035">
    <property type="protein sequence ID" value="EFU71118.1"/>
    <property type="molecule type" value="Genomic_DNA"/>
</dbReference>
<feature type="compositionally biased region" description="Basic and acidic residues" evidence="2">
    <location>
        <begin position="374"/>
        <end position="392"/>
    </location>
</feature>
<evidence type="ECO:0000313" key="4">
    <source>
        <dbReference type="Proteomes" id="UP000005813"/>
    </source>
</evidence>
<evidence type="ECO:0000256" key="2">
    <source>
        <dbReference type="SAM" id="MobiDB-lite"/>
    </source>
</evidence>
<reference evidence="3 4" key="1">
    <citation type="submission" date="2010-12" db="EMBL/GenBank/DDBJ databases">
        <authorList>
            <person name="Muzny D."/>
            <person name="Qin X."/>
            <person name="Buhay C."/>
            <person name="Dugan-Rocha S."/>
            <person name="Ding Y."/>
            <person name="Chen G."/>
            <person name="Hawes A."/>
            <person name="Holder M."/>
            <person name="Jhangiani S."/>
            <person name="Johnson A."/>
            <person name="Khan Z."/>
            <person name="Li Z."/>
            <person name="Liu W."/>
            <person name="Liu X."/>
            <person name="Perez L."/>
            <person name="Shen H."/>
            <person name="Wang Q."/>
            <person name="Watt J."/>
            <person name="Xi L."/>
            <person name="Xin Y."/>
            <person name="Zhou J."/>
            <person name="Deng J."/>
            <person name="Jiang H."/>
            <person name="Liu Y."/>
            <person name="Qu J."/>
            <person name="Song X.-Z."/>
            <person name="Zhang L."/>
            <person name="Villasana D."/>
            <person name="Johnson A."/>
            <person name="Liu J."/>
            <person name="Liyanage D."/>
            <person name="Lorensuhewa L."/>
            <person name="Robinson T."/>
            <person name="Song A."/>
            <person name="Song B.-B."/>
            <person name="Dinh H."/>
            <person name="Thornton R."/>
            <person name="Coyle M."/>
            <person name="Francisco L."/>
            <person name="Jackson L."/>
            <person name="Javaid M."/>
            <person name="Korchina V."/>
            <person name="Kovar C."/>
            <person name="Mata R."/>
            <person name="Mathew T."/>
            <person name="Ngo R."/>
            <person name="Nguyen L."/>
            <person name="Nguyen N."/>
            <person name="Okwuonu G."/>
            <person name="Ongeri F."/>
            <person name="Pham C."/>
            <person name="Simmons D."/>
            <person name="Wilczek-Boney K."/>
            <person name="Hale W."/>
            <person name="Jakkamsetti A."/>
            <person name="Pham P."/>
            <person name="Ruth R."/>
            <person name="San Lucas F."/>
            <person name="Warren J."/>
            <person name="Zhang J."/>
            <person name="Zhao Z."/>
            <person name="Zhou C."/>
            <person name="Zhu D."/>
            <person name="Lee S."/>
            <person name="Bess C."/>
            <person name="Blankenburg K."/>
            <person name="Forbes L."/>
            <person name="Fu Q."/>
            <person name="Gubbala S."/>
            <person name="Hirani K."/>
            <person name="Jayaseelan J.C."/>
            <person name="Lara F."/>
            <person name="Munidasa M."/>
            <person name="Palculict T."/>
            <person name="Patil S."/>
            <person name="Pu L.-L."/>
            <person name="Saada N."/>
            <person name="Tang L."/>
            <person name="Weissenberger G."/>
            <person name="Zhu Y."/>
            <person name="Hemphill L."/>
            <person name="Shang Y."/>
            <person name="Youmans B."/>
            <person name="Ayvaz T."/>
            <person name="Ross M."/>
            <person name="Santibanez J."/>
            <person name="Aqrawi P."/>
            <person name="Gross S."/>
            <person name="Joshi V."/>
            <person name="Fowler G."/>
            <person name="Nazareth L."/>
            <person name="Reid J."/>
            <person name="Worley K."/>
            <person name="Petrosino J."/>
            <person name="Highlander S."/>
            <person name="Gibbs R."/>
        </authorList>
    </citation>
    <scope>NUCLEOTIDE SEQUENCE [LARGE SCALE GENOMIC DNA]</scope>
    <source>
        <strain evidence="3 4">JV21</strain>
    </source>
</reference>
<evidence type="ECO:0000256" key="1">
    <source>
        <dbReference type="SAM" id="Coils"/>
    </source>
</evidence>
<feature type="compositionally biased region" description="Polar residues" evidence="2">
    <location>
        <begin position="340"/>
        <end position="360"/>
    </location>
</feature>
<evidence type="ECO:0000313" key="3">
    <source>
        <dbReference type="EMBL" id="EFU71118.1"/>
    </source>
</evidence>
<keyword evidence="1" id="KW-0175">Coiled coil</keyword>
<sequence>MDKMDELKQLSLFDELALEYNLSLVENKENVIFDEDLFETLLIQIEKDIKKFMGENPAYNAFTQSPMGLIEDFKTNTHLFSKGITYRISHANMLYNPQNSLIKTDENFGIHFSLMDGKNYKNIIDKLFIPYDKEKLQEKVTKEELRQEILLNDEALKSKLKEIRTKLQNYFGIKSENNAFISKLKNHLLEFDENFPIYNAFTGFVVGINHIEHKLDENFKLEISHENFHFNPRKETIKTDENFGIKFKLKDNINGFNKEFKIPYELCKNQGKELTRNDLKDIKIDKEILITQLGMVKDYLNTFKLKEVELKSNNLKGDNDEHKQSQGTNQRETKEELRQSSHIQPLSMGFTQPTQPTSTQKLVLDEVRKAEFANGLKQDETRGDERGYEKTSPHRSKAYRMANETRDRNREGAYQQICETLARNSIDANEKLAKNSQQLLKNVELTKEFEEALLQLYLATKSQKELEHFHKMKNIYANFSQKFRERDSFSKIEEKYQKQNNILTLKQKEKMLDDYMLALSTGTQVELSEDTIKAINLTLQGKIGDLQNENAHILKREESLKKLKKELNDEIPRLKDEETMQDKKAIKKII</sequence>
<proteinExistence type="predicted"/>
<protein>
    <submittedName>
        <fullName evidence="3">Uncharacterized protein</fullName>
    </submittedName>
</protein>
<dbReference type="AlphaFoldDB" id="A0A828QU53"/>
<feature type="region of interest" description="Disordered" evidence="2">
    <location>
        <begin position="374"/>
        <end position="411"/>
    </location>
</feature>
<gene>
    <name evidence="3" type="ORF">HMPREF9400_1648</name>
</gene>